<dbReference type="SMART" id="SM00421">
    <property type="entry name" value="HTH_LUXR"/>
    <property type="match status" value="1"/>
</dbReference>
<dbReference type="SUPFAM" id="SSF52540">
    <property type="entry name" value="P-loop containing nucleoside triphosphate hydrolases"/>
    <property type="match status" value="1"/>
</dbReference>
<dbReference type="EMBL" id="LYXE01000167">
    <property type="protein sequence ID" value="PDV97068.1"/>
    <property type="molecule type" value="Genomic_DNA"/>
</dbReference>
<dbReference type="InterPro" id="IPR000792">
    <property type="entry name" value="Tscrpt_reg_LuxR_C"/>
</dbReference>
<dbReference type="Pfam" id="PF25873">
    <property type="entry name" value="WHD_MalT"/>
    <property type="match status" value="1"/>
</dbReference>
<dbReference type="Gene3D" id="1.25.40.10">
    <property type="entry name" value="Tetratricopeptide repeat domain"/>
    <property type="match status" value="1"/>
</dbReference>
<dbReference type="PANTHER" id="PTHR44688">
    <property type="entry name" value="DNA-BINDING TRANSCRIPTIONAL ACTIVATOR DEVR_DOSR"/>
    <property type="match status" value="1"/>
</dbReference>
<dbReference type="Gene3D" id="3.40.50.300">
    <property type="entry name" value="P-loop containing nucleotide triphosphate hydrolases"/>
    <property type="match status" value="1"/>
</dbReference>
<dbReference type="Pfam" id="PF13191">
    <property type="entry name" value="AAA_16"/>
    <property type="match status" value="1"/>
</dbReference>
<dbReference type="InterPro" id="IPR016032">
    <property type="entry name" value="Sig_transdc_resp-reg_C-effctor"/>
</dbReference>
<dbReference type="InterPro" id="IPR059106">
    <property type="entry name" value="WHD_MalT"/>
</dbReference>
<dbReference type="PRINTS" id="PR00038">
    <property type="entry name" value="HTHLUXR"/>
</dbReference>
<dbReference type="SUPFAM" id="SSF46894">
    <property type="entry name" value="C-terminal effector domain of the bipartite response regulators"/>
    <property type="match status" value="1"/>
</dbReference>
<evidence type="ECO:0000313" key="6">
    <source>
        <dbReference type="EMBL" id="PDV97068.1"/>
    </source>
</evidence>
<dbReference type="InterPro" id="IPR027417">
    <property type="entry name" value="P-loop_NTPase"/>
</dbReference>
<dbReference type="InterPro" id="IPR011990">
    <property type="entry name" value="TPR-like_helical_dom_sf"/>
</dbReference>
<dbReference type="Pfam" id="PF00196">
    <property type="entry name" value="GerE"/>
    <property type="match status" value="1"/>
</dbReference>
<accession>A0A2H3KIU5</accession>
<evidence type="ECO:0000313" key="7">
    <source>
        <dbReference type="Proteomes" id="UP000220922"/>
    </source>
</evidence>
<dbReference type="InterPro" id="IPR041664">
    <property type="entry name" value="AAA_16"/>
</dbReference>
<dbReference type="PROSITE" id="PS50043">
    <property type="entry name" value="HTH_LUXR_2"/>
    <property type="match status" value="1"/>
</dbReference>
<dbReference type="Pfam" id="PF17874">
    <property type="entry name" value="TPR_MalT"/>
    <property type="match status" value="1"/>
</dbReference>
<keyword evidence="1" id="KW-0805">Transcription regulation</keyword>
<keyword evidence="3" id="KW-0804">Transcription</keyword>
<dbReference type="AlphaFoldDB" id="A0A2H3KIU5"/>
<evidence type="ECO:0000256" key="1">
    <source>
        <dbReference type="ARBA" id="ARBA00023015"/>
    </source>
</evidence>
<dbReference type="SUPFAM" id="SSF48452">
    <property type="entry name" value="TPR-like"/>
    <property type="match status" value="1"/>
</dbReference>
<keyword evidence="7" id="KW-1185">Reference proteome</keyword>
<protein>
    <recommendedName>
        <fullName evidence="5">HTH luxR-type domain-containing protein</fullName>
    </recommendedName>
</protein>
<dbReference type="InterPro" id="IPR036388">
    <property type="entry name" value="WH-like_DNA-bd_sf"/>
</dbReference>
<proteinExistence type="predicted"/>
<organism evidence="6 7">
    <name type="scientific">Candidatus Chloroploca asiatica</name>
    <dbReference type="NCBI Taxonomy" id="1506545"/>
    <lineage>
        <taxon>Bacteria</taxon>
        <taxon>Bacillati</taxon>
        <taxon>Chloroflexota</taxon>
        <taxon>Chloroflexia</taxon>
        <taxon>Chloroflexales</taxon>
        <taxon>Chloroflexineae</taxon>
        <taxon>Oscillochloridaceae</taxon>
        <taxon>Candidatus Chloroploca</taxon>
    </lineage>
</organism>
<feature type="domain" description="HTH luxR-type" evidence="5">
    <location>
        <begin position="863"/>
        <end position="928"/>
    </location>
</feature>
<dbReference type="OrthoDB" id="134985at2"/>
<name>A0A2H3KIU5_9CHLR</name>
<evidence type="ECO:0000256" key="2">
    <source>
        <dbReference type="ARBA" id="ARBA00023125"/>
    </source>
</evidence>
<dbReference type="Gene3D" id="1.10.10.10">
    <property type="entry name" value="Winged helix-like DNA-binding domain superfamily/Winged helix DNA-binding domain"/>
    <property type="match status" value="1"/>
</dbReference>
<dbReference type="CDD" id="cd06170">
    <property type="entry name" value="LuxR_C_like"/>
    <property type="match status" value="1"/>
</dbReference>
<comment type="caution">
    <text evidence="6">The sequence shown here is derived from an EMBL/GenBank/DDBJ whole genome shotgun (WGS) entry which is preliminary data.</text>
</comment>
<sequence length="933" mass="102444">MTYALPLLVPTKLTMPQLRDTLVLRTDLLARLGPHPSTRLTLVVAPAGFGKSTLVAQWLTRRSPQQPAVAWVTLDEHDQDGPHFLAYLVGAVTRVLSDACASTVALLKTSASPLYVMLRALLVDLSQLSTPLILVLDDYHVITSEAVHQTVAYLVRNLPPQCSVVLISRTDPPLPLGRLQAEHEVTEIRADDLRFTKAEAETFLVKMTGHMPSHQALNLVLQQTEGWAIALQMAALSQFERTGYDHLPVKANRQIAEYLADEVLAQQTDEVQQILLRLALPSRFCAHLGATLVGLAPADAFSGANGRKETGRSGSPSLAGKQTSTADPGHLWMAEQIEQLVQANLFLAPLDHEQRWYRFHPLFRDLLLRRLHLASGEDGVRALHRQAAHWFARNDALEEAITHFLAAGDEPGAADVIEQHFNAAIIQQFQVWMPPRLLNLLPPTLIAQRPGLTFLTARKGSINLNLAQLATGLEQIDAQLAATSPDETILPWPTFLADRDNLKGILCYWQGRTTEACQLLEHAAHHGSAFTVVRQALIYLGLAYIATNRYGEGQQIIASLQPKHVDPRSPWLTVGRLSALCGMHYLAGEFSALRRDAQRLLQVVEEHGMVASTWISYGLISLGFEAYERADLAQAADYFSQLVRLKYQANPIMYLNAVIGLAVIAAVQGLHAEAASYEQEAHAFAIEEGSVAFRNQALGCSVRLALLRHDHATALALARQIQPNPHFGLSVSFAFPQLTQIVAFIVAGSADEHHQAAALLEQAQHHVLTNHSTRVAILVLTVQALLHQARHQTQAALAALQQAIQLAEPRAMIRSFVDFGPLLVPLLNTLAQRGVAPDYLKRIMMAAERSGIIAESAPMTTPPLDRPEVLTRRETEILALLAARWSSKEIADHLIIAPNTVRKHTSTIYSKLGVSSRREAVAAARALGMLPPE</sequence>
<dbReference type="Proteomes" id="UP000220922">
    <property type="component" value="Unassembled WGS sequence"/>
</dbReference>
<dbReference type="GO" id="GO:0006355">
    <property type="term" value="P:regulation of DNA-templated transcription"/>
    <property type="evidence" value="ECO:0007669"/>
    <property type="project" value="InterPro"/>
</dbReference>
<dbReference type="GO" id="GO:0003677">
    <property type="term" value="F:DNA binding"/>
    <property type="evidence" value="ECO:0007669"/>
    <property type="project" value="UniProtKB-KW"/>
</dbReference>
<feature type="compositionally biased region" description="Polar residues" evidence="4">
    <location>
        <begin position="312"/>
        <end position="325"/>
    </location>
</feature>
<gene>
    <name evidence="6" type="ORF">A9Q02_19515</name>
</gene>
<feature type="region of interest" description="Disordered" evidence="4">
    <location>
        <begin position="304"/>
        <end position="325"/>
    </location>
</feature>
<dbReference type="PANTHER" id="PTHR44688:SF16">
    <property type="entry name" value="DNA-BINDING TRANSCRIPTIONAL ACTIVATOR DEVR_DOSR"/>
    <property type="match status" value="1"/>
</dbReference>
<dbReference type="RefSeq" id="WP_097654827.1">
    <property type="nucleotide sequence ID" value="NZ_LYXE01000167.1"/>
</dbReference>
<evidence type="ECO:0000259" key="5">
    <source>
        <dbReference type="PROSITE" id="PS50043"/>
    </source>
</evidence>
<evidence type="ECO:0000256" key="3">
    <source>
        <dbReference type="ARBA" id="ARBA00023163"/>
    </source>
</evidence>
<evidence type="ECO:0000256" key="4">
    <source>
        <dbReference type="SAM" id="MobiDB-lite"/>
    </source>
</evidence>
<reference evidence="6 7" key="1">
    <citation type="submission" date="2016-05" db="EMBL/GenBank/DDBJ databases">
        <authorList>
            <person name="Lavstsen T."/>
            <person name="Jespersen J.S."/>
        </authorList>
    </citation>
    <scope>NUCLEOTIDE SEQUENCE [LARGE SCALE GENOMIC DNA]</scope>
    <source>
        <strain evidence="6 7">B7-9</strain>
    </source>
</reference>
<dbReference type="InterPro" id="IPR041617">
    <property type="entry name" value="TPR_MalT"/>
</dbReference>
<keyword evidence="2" id="KW-0238">DNA-binding</keyword>